<dbReference type="InterPro" id="IPR021273">
    <property type="entry name" value="DUF2852"/>
</dbReference>
<reference evidence="1 2" key="1">
    <citation type="journal article" date="2007" name="Appl. Environ. Microbiol.">
        <title>Rhizobial factors required for stem nodule maturation and maintenance in Sesbania rostrata-Azorhizobium caulinodans ORS571 symbiosis.</title>
        <authorList>
            <person name="Suzuki S."/>
            <person name="Aono T."/>
            <person name="Lee KB."/>
            <person name="Suzuki T."/>
            <person name="Liu CT."/>
            <person name="Miwa H."/>
            <person name="Wakao S."/>
            <person name="Iki T."/>
            <person name="Oyaizu H."/>
        </authorList>
    </citation>
    <scope>NUCLEOTIDE SEQUENCE [LARGE SCALE GENOMIC DNA]</scope>
    <source>
        <strain evidence="2">ATCC 43989 / DSM 5975 / JCM 20966 / LMG 6465 / NBRC 14845 / NCIMB 13405 / ORS 571</strain>
    </source>
</reference>
<name>A8HQT7_AZOC5</name>
<evidence type="ECO:0000313" key="1">
    <source>
        <dbReference type="EMBL" id="BAF87060.1"/>
    </source>
</evidence>
<dbReference type="EMBL" id="AP009384">
    <property type="protein sequence ID" value="BAF87060.1"/>
    <property type="molecule type" value="Genomic_DNA"/>
</dbReference>
<evidence type="ECO:0000313" key="2">
    <source>
        <dbReference type="Proteomes" id="UP000000270"/>
    </source>
</evidence>
<keyword evidence="2" id="KW-1185">Reference proteome</keyword>
<protein>
    <submittedName>
        <fullName evidence="1">Uncharacterized protein</fullName>
    </submittedName>
</protein>
<organism evidence="1 2">
    <name type="scientific">Azorhizobium caulinodans (strain ATCC 43989 / DSM 5975 / JCM 20966 / LMG 6465 / NBRC 14845 / NCIMB 13405 / ORS 571)</name>
    <dbReference type="NCBI Taxonomy" id="438753"/>
    <lineage>
        <taxon>Bacteria</taxon>
        <taxon>Pseudomonadati</taxon>
        <taxon>Pseudomonadota</taxon>
        <taxon>Alphaproteobacteria</taxon>
        <taxon>Hyphomicrobiales</taxon>
        <taxon>Xanthobacteraceae</taxon>
        <taxon>Azorhizobium</taxon>
    </lineage>
</organism>
<gene>
    <name evidence="1" type="ordered locus">AZC_1062</name>
</gene>
<accession>A8HQT7</accession>
<reference evidence="1 2" key="5">
    <citation type="journal article" date="2010" name="Appl. Environ. Microbiol.">
        <title>phrR-like gene praR of Azorhizobium caulinodans ORS571 is essential for symbiosis with Sesbania rostrata and is involved in expression of reb genes.</title>
        <authorList>
            <person name="Akiba N."/>
            <person name="Aono T."/>
            <person name="Toyazaki H."/>
            <person name="Sato S."/>
            <person name="Oyaizu H."/>
        </authorList>
    </citation>
    <scope>NUCLEOTIDE SEQUENCE [LARGE SCALE GENOMIC DNA]</scope>
    <source>
        <strain evidence="2">ATCC 43989 / DSM 5975 / JCM 20966 / LMG 6465 / NBRC 14845 / NCIMB 13405 / ORS 571</strain>
    </source>
</reference>
<dbReference type="HOGENOM" id="CLU_129704_2_0_5"/>
<dbReference type="STRING" id="438753.AZC_1062"/>
<reference evidence="2" key="2">
    <citation type="submission" date="2007-04" db="EMBL/GenBank/DDBJ databases">
        <title>Complete genome sequence of the nitrogen-fixing bacterium Azorhizobium caulinodans ORS571.</title>
        <authorList>
            <person name="Lee K.B."/>
            <person name="Backer P.D."/>
            <person name="Aono T."/>
            <person name="Liu C.T."/>
            <person name="Suzuki S."/>
            <person name="Suzuki T."/>
            <person name="Kaneko T."/>
            <person name="Yamada M."/>
            <person name="Tabata S."/>
            <person name="Kupfer D.M."/>
            <person name="Najar F.Z."/>
            <person name="Wiley G.B."/>
            <person name="Roe B."/>
            <person name="Binnewies T."/>
            <person name="Ussery D."/>
            <person name="Vereecke D."/>
            <person name="Gevers D."/>
            <person name="Holsters M."/>
            <person name="Oyaizu H."/>
        </authorList>
    </citation>
    <scope>NUCLEOTIDE SEQUENCE [LARGE SCALE GENOMIC DNA]</scope>
    <source>
        <strain evidence="2">ATCC 43989 / DSM 5975 / JCM 20966 / LMG 6465 / NBRC 14845 / NCIMB 13405 / ORS 571</strain>
    </source>
</reference>
<reference evidence="1 2" key="6">
    <citation type="journal article" date="2011" name="Appl. Environ. Microbiol.">
        <title>Involvement of the azorhizobial chromosome partition gene (parA) in the onset of bacteroid differentiation during Sesbania rostrata stem nodule development.</title>
        <authorList>
            <person name="Liu CT."/>
            <person name="Lee KB."/>
            <person name="Wang YS."/>
            <person name="Peng MH."/>
            <person name="Lee KT."/>
            <person name="Suzuki S."/>
            <person name="Suzuki T."/>
            <person name="Oyaizu H."/>
        </authorList>
    </citation>
    <scope>NUCLEOTIDE SEQUENCE [LARGE SCALE GENOMIC DNA]</scope>
    <source>
        <strain evidence="2">ATCC 43989 / DSM 5975 / JCM 20966 / LMG 6465 / NBRC 14845 / NCIMB 13405 / ORS 571</strain>
    </source>
</reference>
<dbReference type="eggNOG" id="ENOG5031HJW">
    <property type="taxonomic scope" value="Bacteria"/>
</dbReference>
<reference evidence="1 2" key="3">
    <citation type="journal article" date="2008" name="BMC Genomics">
        <title>The genome of the versatile nitrogen fixer Azorhizobium caulinodans ORS571.</title>
        <authorList>
            <person name="Lee KB."/>
            <person name="Backer P.D."/>
            <person name="Aono T."/>
            <person name="Liu CT."/>
            <person name="Suzuki S."/>
            <person name="Suzuki T."/>
            <person name="Kaneko T."/>
            <person name="Yamada M."/>
            <person name="Tabata S."/>
            <person name="Kupfer D.M."/>
            <person name="Najar F.Z."/>
            <person name="Wiley G.B."/>
            <person name="Roe B."/>
            <person name="Binnewies T.T."/>
            <person name="Ussery D.W."/>
            <person name="D'Haeze W."/>
            <person name="Herder J.D."/>
            <person name="Gevers D."/>
            <person name="Vereecke D."/>
            <person name="Holsters M."/>
            <person name="Oyaizu H."/>
        </authorList>
    </citation>
    <scope>NUCLEOTIDE SEQUENCE [LARGE SCALE GENOMIC DNA]</scope>
    <source>
        <strain evidence="2">ATCC 43989 / DSM 5975 / JCM 20966 / LMG 6465 / NBRC 14845 / NCIMB 13405 / ORS 571</strain>
    </source>
</reference>
<reference evidence="1 2" key="4">
    <citation type="journal article" date="2009" name="Appl. Environ. Microbiol.">
        <title>Comparative genome-wide transcriptional profiling of Azorhizobium caulinodans ORS571 grown under free-living and symbiotic conditions.</title>
        <authorList>
            <person name="Tsukada S."/>
            <person name="Aono T."/>
            <person name="Akiba N."/>
            <person name="Lee KB."/>
            <person name="Liu CT."/>
            <person name="Toyazaki H."/>
            <person name="Oyaizu H."/>
        </authorList>
    </citation>
    <scope>NUCLEOTIDE SEQUENCE [LARGE SCALE GENOMIC DNA]</scope>
    <source>
        <strain evidence="2">ATCC 43989 / DSM 5975 / JCM 20966 / LMG 6465 / NBRC 14845 / NCIMB 13405 / ORS 571</strain>
    </source>
</reference>
<dbReference type="KEGG" id="azc:AZC_1062"/>
<dbReference type="Proteomes" id="UP000000270">
    <property type="component" value="Chromosome"/>
</dbReference>
<dbReference type="Pfam" id="PF11014">
    <property type="entry name" value="DUF2852"/>
    <property type="match status" value="1"/>
</dbReference>
<dbReference type="AlphaFoldDB" id="A8HQT7"/>
<proteinExistence type="predicted"/>
<sequence>MVAGFIVFWPLGLAMLLYKKLRRQGVERPAALRFGPLSRDTGNVAFEAYKADELRRLEEERRQLAAEQGAFEDFLYDLKRAKDREEFDAFIARRAARRSDG</sequence>